<accession>A0ABR3QPE0</accession>
<organism evidence="2 3">
    <name type="scientific">Nothophoma quercina</name>
    <dbReference type="NCBI Taxonomy" id="749835"/>
    <lineage>
        <taxon>Eukaryota</taxon>
        <taxon>Fungi</taxon>
        <taxon>Dikarya</taxon>
        <taxon>Ascomycota</taxon>
        <taxon>Pezizomycotina</taxon>
        <taxon>Dothideomycetes</taxon>
        <taxon>Pleosporomycetidae</taxon>
        <taxon>Pleosporales</taxon>
        <taxon>Pleosporineae</taxon>
        <taxon>Didymellaceae</taxon>
        <taxon>Nothophoma</taxon>
    </lineage>
</organism>
<protein>
    <submittedName>
        <fullName evidence="2">Uncharacterized protein</fullName>
    </submittedName>
</protein>
<dbReference type="EMBL" id="JAKIXB020000039">
    <property type="protein sequence ID" value="KAL1593667.1"/>
    <property type="molecule type" value="Genomic_DNA"/>
</dbReference>
<keyword evidence="3" id="KW-1185">Reference proteome</keyword>
<evidence type="ECO:0000256" key="1">
    <source>
        <dbReference type="SAM" id="MobiDB-lite"/>
    </source>
</evidence>
<comment type="caution">
    <text evidence="2">The sequence shown here is derived from an EMBL/GenBank/DDBJ whole genome shotgun (WGS) entry which is preliminary data.</text>
</comment>
<proteinExistence type="predicted"/>
<evidence type="ECO:0000313" key="3">
    <source>
        <dbReference type="Proteomes" id="UP001521222"/>
    </source>
</evidence>
<dbReference type="Proteomes" id="UP001521222">
    <property type="component" value="Unassembled WGS sequence"/>
</dbReference>
<feature type="compositionally biased region" description="Low complexity" evidence="1">
    <location>
        <begin position="324"/>
        <end position="336"/>
    </location>
</feature>
<gene>
    <name evidence="2" type="ORF">SLS59_009181</name>
</gene>
<feature type="region of interest" description="Disordered" evidence="1">
    <location>
        <begin position="314"/>
        <end position="365"/>
    </location>
</feature>
<sequence length="536" mass="61219">MASPPALRLRPVQKPDKYPLTQEDIVRSGPMTHELFGLKLFQHYVGWQSSIFGYGGAQFPAHAAYRQRLLETCNSNLVGLVPSVEHYKCFTDYMFAGKGANILFPRRQQPNVSSGVSASAQTRPSALLCGHRLHPSNNINFSKACPCCLLLEINAALARIDKVWHAFENKGSQKRVYRHFQRIWNAQKQQWRLLVDKMELAAEQERRWEFEQLDKGREIEELTACTMSCADLLRVMDFTPCMVSGWNLSFISKRMRRLEVRRPPVSPAAKRQDTGRVMYSTEYTFVPSLAFKGSRHSWASQYPVVGKIHGYTTSTECRSRSDSPDTITSSPSPSTSHAVRLPRKKTSFAPTIMENEPRPRLSFNRRSDTYAPGRWACREGYEWVDSYTRYKLGPTSSEHVWEEEEDQEWWTPHSVVEDGDDYDWIADEDLDDEFWNEENLDDEVFDDEEEEPLSPEGSQTLQPDFNLAAFEPVILSIEGENGFEVGAISQALLDIRSLDVPDFSIDAFGANLNVPKIDDDSCVVYGESGVKRRRLN</sequence>
<reference evidence="2 3" key="1">
    <citation type="submission" date="2024-02" db="EMBL/GenBank/DDBJ databases">
        <title>De novo assembly and annotation of 12 fungi associated with fruit tree decline syndrome in Ontario, Canada.</title>
        <authorList>
            <person name="Sulman M."/>
            <person name="Ellouze W."/>
            <person name="Ilyukhin E."/>
        </authorList>
    </citation>
    <scope>NUCLEOTIDE SEQUENCE [LARGE SCALE GENOMIC DNA]</scope>
    <source>
        <strain evidence="2 3">M97-236</strain>
    </source>
</reference>
<evidence type="ECO:0000313" key="2">
    <source>
        <dbReference type="EMBL" id="KAL1593667.1"/>
    </source>
</evidence>
<name>A0ABR3QPE0_9PLEO</name>